<organism evidence="5 6">
    <name type="scientific">Streptococcus sanguinis</name>
    <dbReference type="NCBI Taxonomy" id="1305"/>
    <lineage>
        <taxon>Bacteria</taxon>
        <taxon>Bacillati</taxon>
        <taxon>Bacillota</taxon>
        <taxon>Bacilli</taxon>
        <taxon>Lactobacillales</taxon>
        <taxon>Streptococcaceae</taxon>
        <taxon>Streptococcus</taxon>
    </lineage>
</organism>
<evidence type="ECO:0000313" key="6">
    <source>
        <dbReference type="Proteomes" id="UP000269317"/>
    </source>
</evidence>
<evidence type="ECO:0000256" key="1">
    <source>
        <dbReference type="ARBA" id="ARBA00023015"/>
    </source>
</evidence>
<dbReference type="PROSITE" id="PS50995">
    <property type="entry name" value="HTH_MARR_2"/>
    <property type="match status" value="1"/>
</dbReference>
<dbReference type="GO" id="GO:0003677">
    <property type="term" value="F:DNA binding"/>
    <property type="evidence" value="ECO:0007669"/>
    <property type="project" value="UniProtKB-KW"/>
</dbReference>
<dbReference type="Pfam" id="PF12802">
    <property type="entry name" value="MarR_2"/>
    <property type="match status" value="1"/>
</dbReference>
<comment type="caution">
    <text evidence="5">The sequence shown here is derived from an EMBL/GenBank/DDBJ whole genome shotgun (WGS) entry which is preliminary data.</text>
</comment>
<dbReference type="PANTHER" id="PTHR33164:SF99">
    <property type="entry name" value="MARR FAMILY REGULATORY PROTEIN"/>
    <property type="match status" value="1"/>
</dbReference>
<dbReference type="EMBL" id="RJML01000002">
    <property type="protein sequence ID" value="RSI11475.1"/>
    <property type="molecule type" value="Genomic_DNA"/>
</dbReference>
<protein>
    <submittedName>
        <fullName evidence="5">Transcriptional regulator SlyA</fullName>
    </submittedName>
</protein>
<evidence type="ECO:0000256" key="3">
    <source>
        <dbReference type="ARBA" id="ARBA00023163"/>
    </source>
</evidence>
<dbReference type="PANTHER" id="PTHR33164">
    <property type="entry name" value="TRANSCRIPTIONAL REGULATOR, MARR FAMILY"/>
    <property type="match status" value="1"/>
</dbReference>
<keyword evidence="1" id="KW-0805">Transcription regulation</keyword>
<proteinExistence type="predicted"/>
<keyword evidence="2" id="KW-0238">DNA-binding</keyword>
<accession>A0A3R9NBG3</accession>
<keyword evidence="3" id="KW-0804">Transcription</keyword>
<dbReference type="InterPro" id="IPR039422">
    <property type="entry name" value="MarR/SlyA-like"/>
</dbReference>
<dbReference type="InterPro" id="IPR000835">
    <property type="entry name" value="HTH_MarR-typ"/>
</dbReference>
<dbReference type="SUPFAM" id="SSF46785">
    <property type="entry name" value="Winged helix' DNA-binding domain"/>
    <property type="match status" value="1"/>
</dbReference>
<sequence length="155" mass="17859">MEKPLLEMKRFGRKIHLIVEKLAKEQGIESMAGPQGQVLHIVACRAEDGKDTLIKDIEQELDISKSVASNLMKRMEKNGFIQLETSKTDKRAKYIRLTPQSQERMKKIRDFFDEMNRSILNGVSEQELLIFSQVMAKFYQNIESLENGGKDVKVI</sequence>
<evidence type="ECO:0000313" key="5">
    <source>
        <dbReference type="EMBL" id="RSI11475.1"/>
    </source>
</evidence>
<evidence type="ECO:0000259" key="4">
    <source>
        <dbReference type="PROSITE" id="PS50995"/>
    </source>
</evidence>
<gene>
    <name evidence="5" type="primary">slyA_1</name>
    <name evidence="5" type="ORF">D8887_02085</name>
</gene>
<reference evidence="5 6" key="1">
    <citation type="submission" date="2018-11" db="EMBL/GenBank/DDBJ databases">
        <title>Species Designations Belie Phenotypic and Genotypic Heterogeneity in Oral Streptococci.</title>
        <authorList>
            <person name="Velsko I."/>
        </authorList>
    </citation>
    <scope>NUCLEOTIDE SEQUENCE [LARGE SCALE GENOMIC DNA]</scope>
    <source>
        <strain evidence="5 6">KLC03</strain>
    </source>
</reference>
<dbReference type="PRINTS" id="PR00598">
    <property type="entry name" value="HTHMARR"/>
</dbReference>
<dbReference type="InterPro" id="IPR036388">
    <property type="entry name" value="WH-like_DNA-bd_sf"/>
</dbReference>
<feature type="domain" description="HTH marR-type" evidence="4">
    <location>
        <begin position="1"/>
        <end position="140"/>
    </location>
</feature>
<dbReference type="RefSeq" id="WP_125340417.1">
    <property type="nucleotide sequence ID" value="NZ_CP076614.1"/>
</dbReference>
<dbReference type="GO" id="GO:0006950">
    <property type="term" value="P:response to stress"/>
    <property type="evidence" value="ECO:0007669"/>
    <property type="project" value="TreeGrafter"/>
</dbReference>
<dbReference type="PROSITE" id="PS01117">
    <property type="entry name" value="HTH_MARR_1"/>
    <property type="match status" value="1"/>
</dbReference>
<evidence type="ECO:0000256" key="2">
    <source>
        <dbReference type="ARBA" id="ARBA00023125"/>
    </source>
</evidence>
<name>A0A3R9NBG3_STRSA</name>
<dbReference type="Proteomes" id="UP000269317">
    <property type="component" value="Unassembled WGS sequence"/>
</dbReference>
<dbReference type="Gene3D" id="1.10.10.10">
    <property type="entry name" value="Winged helix-like DNA-binding domain superfamily/Winged helix DNA-binding domain"/>
    <property type="match status" value="1"/>
</dbReference>
<dbReference type="SMART" id="SM00347">
    <property type="entry name" value="HTH_MARR"/>
    <property type="match status" value="1"/>
</dbReference>
<dbReference type="InterPro" id="IPR036390">
    <property type="entry name" value="WH_DNA-bd_sf"/>
</dbReference>
<dbReference type="InterPro" id="IPR023187">
    <property type="entry name" value="Tscrpt_reg_MarR-type_CS"/>
</dbReference>
<dbReference type="AlphaFoldDB" id="A0A3R9NBG3"/>
<dbReference type="GO" id="GO:0003700">
    <property type="term" value="F:DNA-binding transcription factor activity"/>
    <property type="evidence" value="ECO:0007669"/>
    <property type="project" value="InterPro"/>
</dbReference>